<reference evidence="9 10" key="1">
    <citation type="journal article" date="2019" name="Nat. Plants">
        <title>Stout camphor tree genome fills gaps in understanding of flowering plant genome evolution.</title>
        <authorList>
            <person name="Chaw S.M."/>
            <person name="Liu Y.C."/>
            <person name="Wu Y.W."/>
            <person name="Wang H.Y."/>
            <person name="Lin C.I."/>
            <person name="Wu C.S."/>
            <person name="Ke H.M."/>
            <person name="Chang L.Y."/>
            <person name="Hsu C.Y."/>
            <person name="Yang H.T."/>
            <person name="Sudianto E."/>
            <person name="Hsu M.H."/>
            <person name="Wu K.P."/>
            <person name="Wang L.N."/>
            <person name="Leebens-Mack J.H."/>
            <person name="Tsai I.J."/>
        </authorList>
    </citation>
    <scope>NUCLEOTIDE SEQUENCE [LARGE SCALE GENOMIC DNA]</scope>
    <source>
        <strain evidence="10">cv. Chaw 1501</strain>
        <tissue evidence="9">Young leaves</tissue>
    </source>
</reference>
<keyword evidence="10" id="KW-1185">Reference proteome</keyword>
<keyword evidence="4" id="KW-0808">Transferase</keyword>
<feature type="region of interest" description="Disordered" evidence="7">
    <location>
        <begin position="1"/>
        <end position="24"/>
    </location>
</feature>
<protein>
    <recommendedName>
        <fullName evidence="3">HECT-type E3 ubiquitin transferase</fullName>
        <ecNumber evidence="3">2.3.2.26</ecNumber>
    </recommendedName>
</protein>
<dbReference type="InterPro" id="IPR011989">
    <property type="entry name" value="ARM-like"/>
</dbReference>
<accession>A0A3S3NAI6</accession>
<name>A0A3S3NAI6_9MAGN</name>
<evidence type="ECO:0000256" key="2">
    <source>
        <dbReference type="ARBA" id="ARBA00006331"/>
    </source>
</evidence>
<dbReference type="InterPro" id="IPR035983">
    <property type="entry name" value="Hect_E3_ubiquitin_ligase"/>
</dbReference>
<evidence type="ECO:0000256" key="6">
    <source>
        <dbReference type="PROSITE-ProRule" id="PRU00104"/>
    </source>
</evidence>
<dbReference type="GO" id="GO:0061630">
    <property type="term" value="F:ubiquitin protein ligase activity"/>
    <property type="evidence" value="ECO:0007669"/>
    <property type="project" value="UniProtKB-EC"/>
</dbReference>
<dbReference type="Gene3D" id="3.30.2410.10">
    <property type="entry name" value="Hect, E3 ligase catalytic domain"/>
    <property type="match status" value="1"/>
</dbReference>
<evidence type="ECO:0000256" key="7">
    <source>
        <dbReference type="SAM" id="MobiDB-lite"/>
    </source>
</evidence>
<evidence type="ECO:0000256" key="3">
    <source>
        <dbReference type="ARBA" id="ARBA00012485"/>
    </source>
</evidence>
<comment type="catalytic activity">
    <reaction evidence="1">
        <text>S-ubiquitinyl-[E2 ubiquitin-conjugating enzyme]-L-cysteine + [acceptor protein]-L-lysine = [E2 ubiquitin-conjugating enzyme]-L-cysteine + N(6)-ubiquitinyl-[acceptor protein]-L-lysine.</text>
        <dbReference type="EC" id="2.3.2.26"/>
    </reaction>
</comment>
<proteinExistence type="inferred from homology"/>
<comment type="caution">
    <text evidence="9">The sequence shown here is derived from an EMBL/GenBank/DDBJ whole genome shotgun (WGS) entry which is preliminary data.</text>
</comment>
<dbReference type="GO" id="GO:0000209">
    <property type="term" value="P:protein polyubiquitination"/>
    <property type="evidence" value="ECO:0007669"/>
    <property type="project" value="TreeGrafter"/>
</dbReference>
<dbReference type="PANTHER" id="PTHR45670">
    <property type="entry name" value="E3 UBIQUITIN-PROTEIN LIGASE TRIP12"/>
    <property type="match status" value="1"/>
</dbReference>
<dbReference type="CDD" id="cd00078">
    <property type="entry name" value="HECTc"/>
    <property type="match status" value="1"/>
</dbReference>
<evidence type="ECO:0000313" key="10">
    <source>
        <dbReference type="Proteomes" id="UP000283530"/>
    </source>
</evidence>
<dbReference type="InterPro" id="IPR016024">
    <property type="entry name" value="ARM-type_fold"/>
</dbReference>
<organism evidence="9 10">
    <name type="scientific">Cinnamomum micranthum f. kanehirae</name>
    <dbReference type="NCBI Taxonomy" id="337451"/>
    <lineage>
        <taxon>Eukaryota</taxon>
        <taxon>Viridiplantae</taxon>
        <taxon>Streptophyta</taxon>
        <taxon>Embryophyta</taxon>
        <taxon>Tracheophyta</taxon>
        <taxon>Spermatophyta</taxon>
        <taxon>Magnoliopsida</taxon>
        <taxon>Magnoliidae</taxon>
        <taxon>Laurales</taxon>
        <taxon>Lauraceae</taxon>
        <taxon>Cinnamomum</taxon>
    </lineage>
</organism>
<dbReference type="SUPFAM" id="SSF48371">
    <property type="entry name" value="ARM repeat"/>
    <property type="match status" value="1"/>
</dbReference>
<evidence type="ECO:0000256" key="1">
    <source>
        <dbReference type="ARBA" id="ARBA00000885"/>
    </source>
</evidence>
<feature type="domain" description="HECT" evidence="8">
    <location>
        <begin position="1223"/>
        <end position="1627"/>
    </location>
</feature>
<feature type="active site" description="Glycyl thioester intermediate" evidence="6">
    <location>
        <position position="1594"/>
    </location>
</feature>
<evidence type="ECO:0000313" key="9">
    <source>
        <dbReference type="EMBL" id="RWR95545.1"/>
    </source>
</evidence>
<dbReference type="InterPro" id="IPR000569">
    <property type="entry name" value="HECT_dom"/>
</dbReference>
<dbReference type="InterPro" id="IPR045322">
    <property type="entry name" value="HECTD1/TRIP12-like"/>
</dbReference>
<dbReference type="STRING" id="337451.A0A3S3NAI6"/>
<dbReference type="Gene3D" id="1.25.10.10">
    <property type="entry name" value="Leucine-rich Repeat Variant"/>
    <property type="match status" value="1"/>
</dbReference>
<dbReference type="PROSITE" id="PS50237">
    <property type="entry name" value="HECT"/>
    <property type="match status" value="1"/>
</dbReference>
<dbReference type="SUPFAM" id="SSF56204">
    <property type="entry name" value="Hect, E3 ligase catalytic domain"/>
    <property type="match status" value="1"/>
</dbReference>
<dbReference type="OrthoDB" id="271273at2759"/>
<comment type="similarity">
    <text evidence="2">Belongs to the UPL family. K-HECT subfamily.</text>
</comment>
<dbReference type="InterPro" id="IPR000225">
    <property type="entry name" value="Armadillo"/>
</dbReference>
<dbReference type="GO" id="GO:0043161">
    <property type="term" value="P:proteasome-mediated ubiquitin-dependent protein catabolic process"/>
    <property type="evidence" value="ECO:0007669"/>
    <property type="project" value="TreeGrafter"/>
</dbReference>
<dbReference type="Gene3D" id="3.90.1750.10">
    <property type="entry name" value="Hect, E3 ligase catalytic domains"/>
    <property type="match status" value="1"/>
</dbReference>
<dbReference type="EC" id="2.3.2.26" evidence="3"/>
<keyword evidence="5 6" id="KW-0833">Ubl conjugation pathway</keyword>
<evidence type="ECO:0000256" key="5">
    <source>
        <dbReference type="ARBA" id="ARBA00022786"/>
    </source>
</evidence>
<dbReference type="Proteomes" id="UP000283530">
    <property type="component" value="Unassembled WGS sequence"/>
</dbReference>
<dbReference type="EMBL" id="QPKB01000011">
    <property type="protein sequence ID" value="RWR95545.1"/>
    <property type="molecule type" value="Genomic_DNA"/>
</dbReference>
<dbReference type="InterPro" id="IPR057948">
    <property type="entry name" value="TPR_TRIP12_N"/>
</dbReference>
<dbReference type="SMART" id="SM00185">
    <property type="entry name" value="ARM"/>
    <property type="match status" value="3"/>
</dbReference>
<dbReference type="Pfam" id="PF00632">
    <property type="entry name" value="HECT"/>
    <property type="match status" value="1"/>
</dbReference>
<gene>
    <name evidence="9" type="ORF">CKAN_02489400</name>
</gene>
<sequence>METDGSKSSEPGELSPLATREPPHRARTLQLLRHRLQHGLNRIRQLGFRPKRPSPAGRCFRDILSRISGENHSRLERTLSDLDDGAGPSSPHAALTPPRDAYNPRISGESESILSDLDASDESDSRFERILSGLDAGAGPCSQLSALAEFLDVLLLSSTVDLLAGFSFDSLVPSLLAIANEDGDQNVMLQAIRVITYLCDRSPQTADYLVRYDAVPVLCARLTVIENLDVAEQCLQALRNISRDLPVVCLNAGVILAVLSCIDSFSTCARRVAVSTVANICRELPSDCSAHLMVAIPILCNLLQYEDHSLVETVALTLKRIVASSSCSSEMLDELCKHGVIHHSNHLLALHSLMTVWQPTYMELFEMLARLASVSLVAIRTLFEQNMSSTLKDILTSADLSHRRPHSHLGDMHSNLIHEVLKLLNMLLPPLPGVGEHIQELASDKEKILMDQPELLCQFGVDILPVLIQVVNSGANLTVCYGCLYVINKLVYFSSAEVLLELLNNANLSSFLAIVLAQYDDHHVLISALRIADIVTQKLPETFPNSFVKEGVLYAVGALLVSEKSSKSVFQKSRNIHQSSVQTADRCLCYGFDMGQPSLSSETGPCKLEKDTVQTLAKHLKSQIGLTETTQKLKTFSVLLSNEVNVSSQNDCCADEEYFSHILEQIMMELNGANSISTFEFIESEVVRCLAHYLSNGKYLKEKADCLLPNDLLVLLKRFETFVKISLTAVHPQCEDIFLTLLVRKLQSALSTLEHFPVIGSRASMSRDVYANIPGCRTTHPCFSVCFVREEGESVLSDHSLDVLTVDAFSSFDDIERFLWPKVGTNRVEDTVEKKGKDVTDDLNTITKSSKGNPVLESNYKAMQSFQDSDMQDTMKQGVHYIAERNDDMKTRNLVNVHKLYSSECTPSKLIFYLKGKELDRSLTLYQAILQQVNEDNDVTVGPKFWSDVYEVKYRRAIKQNLSDTQKSDDSKISSACCRELGSLWQKLSFVSSMIAAELPCNLDRSNLTYDILFLLKFLEGLNRFAFQIMSHERLNAFAEGRIDNFDDLEVRIPAVPQVEFVNGRLSDKLTQQMQDPLAVSVAGMPSWCSQLMDACPFLFSFEARRTYFRLTVFGSSQSQPHPLQQWTGDYSNSTNYRRSYSDRLYRDKFHVRRSHILDSAAQMMNLHTRNQAVLEVDSQPHPLQQLTGDYSNGTNNRQSFSDGLHRDKFHVHRSHILDSAVQMMNLHARNQAVLEVEFHEEVGTGLGPTMEFYTLVSHEFQMADLGMWRDGHSSQVEDSKHVIAPLGLFPRPWSAASCSSNRELVTEVIDKFLLLGQVVAKAIKDRRVMDIPFSKAFYKLILEQELDIYDINSFDPELGRTLLEFQALVERKRTKESVSGKNTTSKSDLHFRGTRIEDLCLDFSLPGYNDYKFGSTPDQKMVNSLNLEEYVSLLVDATVKSGISRQVEGFRTGFNQVFPLKTLQIFTKDEIERLLCGEQETWVSGALLDLIKFDHGYTASSPPISNVNCPIKLDFLNARLMLNGINKVWQVQPLFMEIIQEFGCDERRAFLQFLTGAPRLPPGGLAALNPKLTIVRKHWSKLPDSDLPSVTTCKNYLKLPPYSSKEIMREKLLYAITEGQRSFHLS</sequence>
<evidence type="ECO:0000256" key="4">
    <source>
        <dbReference type="ARBA" id="ARBA00022679"/>
    </source>
</evidence>
<dbReference type="Pfam" id="PF25579">
    <property type="entry name" value="TPR_TRIP12_N"/>
    <property type="match status" value="1"/>
</dbReference>
<dbReference type="PANTHER" id="PTHR45670:SF10">
    <property type="entry name" value="E3 UBIQUITIN-PROTEIN LIGASE UPL4"/>
    <property type="match status" value="1"/>
</dbReference>
<evidence type="ECO:0000259" key="8">
    <source>
        <dbReference type="PROSITE" id="PS50237"/>
    </source>
</evidence>
<feature type="region of interest" description="Disordered" evidence="7">
    <location>
        <begin position="79"/>
        <end position="101"/>
    </location>
</feature>
<dbReference type="SMART" id="SM00119">
    <property type="entry name" value="HECTc"/>
    <property type="match status" value="1"/>
</dbReference>